<proteinExistence type="inferred from homology"/>
<dbReference type="Proteomes" id="UP001324634">
    <property type="component" value="Chromosome"/>
</dbReference>
<evidence type="ECO:0000313" key="5">
    <source>
        <dbReference type="Proteomes" id="UP001324634"/>
    </source>
</evidence>
<dbReference type="AlphaFoldDB" id="A0AAX4HJC8"/>
<dbReference type="GO" id="GO:0016616">
    <property type="term" value="F:oxidoreductase activity, acting on the CH-OH group of donors, NAD or NADP as acceptor"/>
    <property type="evidence" value="ECO:0007669"/>
    <property type="project" value="UniProtKB-ARBA"/>
</dbReference>
<keyword evidence="5" id="KW-1185">Reference proteome</keyword>
<protein>
    <submittedName>
        <fullName evidence="4">SDR family NAD(P)-dependent oxidoreductase</fullName>
    </submittedName>
</protein>
<dbReference type="PRINTS" id="PR00080">
    <property type="entry name" value="SDRFAMILY"/>
</dbReference>
<gene>
    <name evidence="4" type="ORF">SOO65_11585</name>
</gene>
<dbReference type="PANTHER" id="PTHR42901:SF1">
    <property type="entry name" value="ALCOHOL DEHYDROGENASE"/>
    <property type="match status" value="1"/>
</dbReference>
<name>A0AAX4HJC8_9BACT</name>
<evidence type="ECO:0000256" key="1">
    <source>
        <dbReference type="ARBA" id="ARBA00006484"/>
    </source>
</evidence>
<comment type="similarity">
    <text evidence="1 3">Belongs to the short-chain dehydrogenases/reductases (SDR) family.</text>
</comment>
<dbReference type="PRINTS" id="PR00081">
    <property type="entry name" value="GDHRDH"/>
</dbReference>
<dbReference type="InterPro" id="IPR036291">
    <property type="entry name" value="NAD(P)-bd_dom_sf"/>
</dbReference>
<dbReference type="Gene3D" id="3.40.50.720">
    <property type="entry name" value="NAD(P)-binding Rossmann-like Domain"/>
    <property type="match status" value="1"/>
</dbReference>
<dbReference type="PANTHER" id="PTHR42901">
    <property type="entry name" value="ALCOHOL DEHYDROGENASE"/>
    <property type="match status" value="1"/>
</dbReference>
<dbReference type="PROSITE" id="PS00061">
    <property type="entry name" value="ADH_SHORT"/>
    <property type="match status" value="1"/>
</dbReference>
<dbReference type="EMBL" id="CP139487">
    <property type="protein sequence ID" value="WPU63327.1"/>
    <property type="molecule type" value="Genomic_DNA"/>
</dbReference>
<evidence type="ECO:0000256" key="2">
    <source>
        <dbReference type="ARBA" id="ARBA00023002"/>
    </source>
</evidence>
<dbReference type="InterPro" id="IPR002347">
    <property type="entry name" value="SDR_fam"/>
</dbReference>
<dbReference type="FunFam" id="3.40.50.720:FF:000047">
    <property type="entry name" value="NADP-dependent L-serine/L-allo-threonine dehydrogenase"/>
    <property type="match status" value="1"/>
</dbReference>
<reference evidence="4 5" key="1">
    <citation type="submission" date="2023-11" db="EMBL/GenBank/DDBJ databases">
        <title>Peredibacter starrii A3.12.</title>
        <authorList>
            <person name="Mitchell R.J."/>
        </authorList>
    </citation>
    <scope>NUCLEOTIDE SEQUENCE [LARGE SCALE GENOMIC DNA]</scope>
    <source>
        <strain evidence="4 5">A3.12</strain>
    </source>
</reference>
<dbReference type="RefSeq" id="WP_321389839.1">
    <property type="nucleotide sequence ID" value="NZ_CP139487.1"/>
</dbReference>
<sequence>MGSHALYSLKNSRVLITGASSGIGRAMAFSMAMRGAHLFLLARREEKLLEVKSEIQTEFPNVKVDVIACDVNDSHAVELIKKITEEKVDVLVNNAGLALGREKLELSQLTDMEQMISTNITANFKLVHLTLPWMLKAGKGDIINLCSVAGHYTYQGGAVYCATKHAVNAFTRVVREETAGKNIRVMQISPGMVNTEFSKVRFKGDQKTADSVYAGMVPLEADDIARMMTFMLEQPRHVVIDEIITMPTDQGSPTTVVRKHS</sequence>
<dbReference type="SUPFAM" id="SSF51735">
    <property type="entry name" value="NAD(P)-binding Rossmann-fold domains"/>
    <property type="match status" value="1"/>
</dbReference>
<dbReference type="Pfam" id="PF00106">
    <property type="entry name" value="adh_short"/>
    <property type="match status" value="1"/>
</dbReference>
<organism evidence="4 5">
    <name type="scientific">Peredibacter starrii</name>
    <dbReference type="NCBI Taxonomy" id="28202"/>
    <lineage>
        <taxon>Bacteria</taxon>
        <taxon>Pseudomonadati</taxon>
        <taxon>Bdellovibrionota</taxon>
        <taxon>Bacteriovoracia</taxon>
        <taxon>Bacteriovoracales</taxon>
        <taxon>Bacteriovoracaceae</taxon>
        <taxon>Peredibacter</taxon>
    </lineage>
</organism>
<keyword evidence="2" id="KW-0560">Oxidoreductase</keyword>
<evidence type="ECO:0000256" key="3">
    <source>
        <dbReference type="RuleBase" id="RU000363"/>
    </source>
</evidence>
<accession>A0AAX4HJC8</accession>
<evidence type="ECO:0000313" key="4">
    <source>
        <dbReference type="EMBL" id="WPU63327.1"/>
    </source>
</evidence>
<dbReference type="KEGG" id="psti:SOO65_11585"/>
<dbReference type="InterPro" id="IPR020904">
    <property type="entry name" value="Sc_DH/Rdtase_CS"/>
</dbReference>